<feature type="signal peptide" evidence="1">
    <location>
        <begin position="1"/>
        <end position="33"/>
    </location>
</feature>
<accession>A0A0G1YE43</accession>
<evidence type="ECO:0000313" key="2">
    <source>
        <dbReference type="EMBL" id="KKW41511.1"/>
    </source>
</evidence>
<reference evidence="2 3" key="1">
    <citation type="journal article" date="2015" name="Nature">
        <title>rRNA introns, odd ribosomes, and small enigmatic genomes across a large radiation of phyla.</title>
        <authorList>
            <person name="Brown C.T."/>
            <person name="Hug L.A."/>
            <person name="Thomas B.C."/>
            <person name="Sharon I."/>
            <person name="Castelle C.J."/>
            <person name="Singh A."/>
            <person name="Wilkins M.J."/>
            <person name="Williams K.H."/>
            <person name="Banfield J.F."/>
        </authorList>
    </citation>
    <scope>NUCLEOTIDE SEQUENCE [LARGE SCALE GENOMIC DNA]</scope>
</reference>
<evidence type="ECO:0000256" key="1">
    <source>
        <dbReference type="SAM" id="SignalP"/>
    </source>
</evidence>
<dbReference type="AlphaFoldDB" id="A0A0G1YE43"/>
<protein>
    <submittedName>
        <fullName evidence="2">Uncharacterized protein</fullName>
    </submittedName>
</protein>
<dbReference type="EMBL" id="LCRX01000017">
    <property type="protein sequence ID" value="KKW41511.1"/>
    <property type="molecule type" value="Genomic_DNA"/>
</dbReference>
<proteinExistence type="predicted"/>
<comment type="caution">
    <text evidence="2">The sequence shown here is derived from an EMBL/GenBank/DDBJ whole genome shotgun (WGS) entry which is preliminary data.</text>
</comment>
<dbReference type="STRING" id="1619044.UY92_C0017G0014"/>
<sequence length="745" mass="78116">METTTKTASVTITNTRLAIATAFLGAASLAAAAAGMGAGKMSLAGRTGYGEYNPAPVANPVSIAPLDNVAAAATYVFWGDPAAKQTDLFGFKYKLGSLEDAGLKSLAFRFVKKEEGLDSQASSSQPTCLLTNIDLLGPGGKTVANAMVNSTPAPGSAPLVYSLYEQLSGGLIIPKGSSGNYYLRAAAVTADDLLAPKVHGCTFIPEIHPQDIELIGASSADKLIVASAAPSIKGPPVTVLAAAPRLSWAGNAPGEGSPNGGAVGAAGQVVASLLVENHGFASTSISLANLPFTLYSTAPLKSGQAVNVYAGEPGGNAKSSLLYSAKLVPGKGWIKKKDATYEANIADKITAPVILEGGKTKLFTVVLDTPGQTGQVCVKARSGDLVWKVGSQKKPQRGADPSVPELKEVKCLDYGAVAAPTTTAQQPVIKEMRLETGGNPPVVTSKSAAQSSPKLGNFYDGAQADVGVPDMRAVVKLTVDGAAEDTQYGFYVLSFSYFKGNFVSDKPEDSFASLVMPGVVWTAKPEYSFVTSSSKFVVYALVKNGDAVYPFFPNLKIDDATYINVWAKPALPIASSTPQFGLLPFNGTLYSGGNVPVASFFVRNQTLTKPTEIALKSLPLTVSMSSLPQADRTLSISKLEVGSPTLATTVLQRVIKPGEWKYFKRSQTYEFTVSDAWSENVVIETGGQRNFQVTFDTLQVKPAEFVCVKVETGKVTWSQSVAPAAYVFTGVKPEYGLSQPTCLVK</sequence>
<dbReference type="Proteomes" id="UP000033870">
    <property type="component" value="Unassembled WGS sequence"/>
</dbReference>
<gene>
    <name evidence="2" type="ORF">UY92_C0017G0014</name>
</gene>
<organism evidence="2 3">
    <name type="scientific">Candidatus Magasanikbacteria bacterium GW2011_GWA2_56_11</name>
    <dbReference type="NCBI Taxonomy" id="1619044"/>
    <lineage>
        <taxon>Bacteria</taxon>
        <taxon>Candidatus Magasanikiibacteriota</taxon>
    </lineage>
</organism>
<evidence type="ECO:0000313" key="3">
    <source>
        <dbReference type="Proteomes" id="UP000033870"/>
    </source>
</evidence>
<name>A0A0G1YE43_9BACT</name>
<keyword evidence="1" id="KW-0732">Signal</keyword>
<feature type="chain" id="PRO_5002541124" evidence="1">
    <location>
        <begin position="34"/>
        <end position="745"/>
    </location>
</feature>